<evidence type="ECO:0000256" key="5">
    <source>
        <dbReference type="ARBA" id="ARBA00023136"/>
    </source>
</evidence>
<organism evidence="8 9">
    <name type="scientific">Levilactobacillus tujiorum</name>
    <dbReference type="NCBI Taxonomy" id="2912243"/>
    <lineage>
        <taxon>Bacteria</taxon>
        <taxon>Bacillati</taxon>
        <taxon>Bacillota</taxon>
        <taxon>Bacilli</taxon>
        <taxon>Lactobacillales</taxon>
        <taxon>Lactobacillaceae</taxon>
        <taxon>Levilactobacillus</taxon>
    </lineage>
</organism>
<dbReference type="RefSeq" id="WP_168850215.1">
    <property type="nucleotide sequence ID" value="NZ_JAAVSD010000027.1"/>
</dbReference>
<evidence type="ECO:0000256" key="6">
    <source>
        <dbReference type="SAM" id="Phobius"/>
    </source>
</evidence>
<dbReference type="InterPro" id="IPR011701">
    <property type="entry name" value="MFS"/>
</dbReference>
<dbReference type="PIRSF" id="PIRSF002808">
    <property type="entry name" value="Hexose_phosphate_transp"/>
    <property type="match status" value="1"/>
</dbReference>
<evidence type="ECO:0000256" key="4">
    <source>
        <dbReference type="ARBA" id="ARBA00022989"/>
    </source>
</evidence>
<evidence type="ECO:0000313" key="8">
    <source>
        <dbReference type="EMBL" id="NLR30325.1"/>
    </source>
</evidence>
<feature type="transmembrane region" description="Helical" evidence="6">
    <location>
        <begin position="325"/>
        <end position="342"/>
    </location>
</feature>
<dbReference type="InterPro" id="IPR036259">
    <property type="entry name" value="MFS_trans_sf"/>
</dbReference>
<dbReference type="CDD" id="cd17319">
    <property type="entry name" value="MFS_ExuT_GudP_like"/>
    <property type="match status" value="1"/>
</dbReference>
<name>A0ABX1L5K1_9LACO</name>
<keyword evidence="3 6" id="KW-0812">Transmembrane</keyword>
<dbReference type="Pfam" id="PF07690">
    <property type="entry name" value="MFS_1"/>
    <property type="match status" value="1"/>
</dbReference>
<dbReference type="InterPro" id="IPR020846">
    <property type="entry name" value="MFS_dom"/>
</dbReference>
<feature type="domain" description="Major facilitator superfamily (MFS) profile" evidence="7">
    <location>
        <begin position="24"/>
        <end position="436"/>
    </location>
</feature>
<comment type="subcellular location">
    <subcellularLocation>
        <location evidence="1">Cell membrane</location>
        <topology evidence="1">Multi-pass membrane protein</topology>
    </subcellularLocation>
</comment>
<feature type="transmembrane region" description="Helical" evidence="6">
    <location>
        <begin position="176"/>
        <end position="197"/>
    </location>
</feature>
<feature type="transmembrane region" description="Helical" evidence="6">
    <location>
        <begin position="412"/>
        <end position="431"/>
    </location>
</feature>
<dbReference type="PROSITE" id="PS50850">
    <property type="entry name" value="MFS"/>
    <property type="match status" value="1"/>
</dbReference>
<sequence length="444" mass="49103">MKENSENVTTKAKPKLSTHIRYVVLALIFVNIIINYMDRTNVSIAMPEMAKDIGLSTVQQGLIFSAFSWIYAAMQIPGGILLDKLGSRITYTISLFFWSLITVFQSMVGNFAQLLGLRLGIGFFEAPVMPANNRAVSYWFPDDERGTAIGIYSSAQFLGLAFSTPILFAIHKSIGWQGLFIVTGVIGIIWSIVWFVIYHDPQKSRWIGADELEYIQAGGAITEEEYIKEKNQQPKAKLTWTNIRQLFNRRLIGIYIGQFAISGTFWFFLTWFPTYLTEAKHINFLQSGMLSSVPYLSAFAGVILAGYVSDKLLKGKHSESFARKLPVITGLLLTLLIMGANFTTNPVLIIMFMSIAFFGNGLATITWVFVTALAPKELIGLAGGMFNFCGALSSIVVPIVIGFLVANGNFSSALVFIAFIALLGALSYIFIVGKIDLPKTDENS</sequence>
<evidence type="ECO:0000256" key="1">
    <source>
        <dbReference type="ARBA" id="ARBA00004651"/>
    </source>
</evidence>
<keyword evidence="4 6" id="KW-1133">Transmembrane helix</keyword>
<feature type="transmembrane region" description="Helical" evidence="6">
    <location>
        <begin position="292"/>
        <end position="313"/>
    </location>
</feature>
<dbReference type="InterPro" id="IPR000849">
    <property type="entry name" value="Sugar_P_transporter"/>
</dbReference>
<feature type="transmembrane region" description="Helical" evidence="6">
    <location>
        <begin position="57"/>
        <end position="82"/>
    </location>
</feature>
<dbReference type="SUPFAM" id="SSF103473">
    <property type="entry name" value="MFS general substrate transporter"/>
    <property type="match status" value="1"/>
</dbReference>
<evidence type="ECO:0000256" key="2">
    <source>
        <dbReference type="ARBA" id="ARBA00022448"/>
    </source>
</evidence>
<dbReference type="InterPro" id="IPR050382">
    <property type="entry name" value="MFS_Na/Anion_cotransporter"/>
</dbReference>
<feature type="transmembrane region" description="Helical" evidence="6">
    <location>
        <begin position="385"/>
        <end position="406"/>
    </location>
</feature>
<dbReference type="PANTHER" id="PTHR11662:SF333">
    <property type="entry name" value="D-GALACTONATE TRANSPORTER"/>
    <property type="match status" value="1"/>
</dbReference>
<feature type="transmembrane region" description="Helical" evidence="6">
    <location>
        <begin position="252"/>
        <end position="272"/>
    </location>
</feature>
<gene>
    <name evidence="8" type="ORF">HEQ44_09000</name>
</gene>
<evidence type="ECO:0000313" key="9">
    <source>
        <dbReference type="Proteomes" id="UP000707477"/>
    </source>
</evidence>
<keyword evidence="5 6" id="KW-0472">Membrane</keyword>
<dbReference type="EMBL" id="JAAVSD010000027">
    <property type="protein sequence ID" value="NLR30325.1"/>
    <property type="molecule type" value="Genomic_DNA"/>
</dbReference>
<dbReference type="Proteomes" id="UP000707477">
    <property type="component" value="Unassembled WGS sequence"/>
</dbReference>
<comment type="caution">
    <text evidence="8">The sequence shown here is derived from an EMBL/GenBank/DDBJ whole genome shotgun (WGS) entry which is preliminary data.</text>
</comment>
<accession>A0ABX1L5K1</accession>
<reference evidence="8 9" key="1">
    <citation type="submission" date="2020-03" db="EMBL/GenBank/DDBJ databases">
        <authorList>
            <person name="Zhang Z."/>
            <person name="Guo Z."/>
            <person name="Hou Q."/>
            <person name="Shen X."/>
        </authorList>
    </citation>
    <scope>NUCLEOTIDE SEQUENCE [LARGE SCALE GENOMIC DNA]</scope>
    <source>
        <strain evidence="8 9">HBUAS51329</strain>
    </source>
</reference>
<evidence type="ECO:0000259" key="7">
    <source>
        <dbReference type="PROSITE" id="PS50850"/>
    </source>
</evidence>
<feature type="transmembrane region" description="Helical" evidence="6">
    <location>
        <begin position="348"/>
        <end position="373"/>
    </location>
</feature>
<keyword evidence="9" id="KW-1185">Reference proteome</keyword>
<dbReference type="PANTHER" id="PTHR11662">
    <property type="entry name" value="SOLUTE CARRIER FAMILY 17"/>
    <property type="match status" value="1"/>
</dbReference>
<feature type="transmembrane region" description="Helical" evidence="6">
    <location>
        <begin position="20"/>
        <end position="37"/>
    </location>
</feature>
<protein>
    <submittedName>
        <fullName evidence="8">MFS transporter</fullName>
    </submittedName>
</protein>
<dbReference type="Gene3D" id="1.20.1250.20">
    <property type="entry name" value="MFS general substrate transporter like domains"/>
    <property type="match status" value="2"/>
</dbReference>
<proteinExistence type="predicted"/>
<evidence type="ECO:0000256" key="3">
    <source>
        <dbReference type="ARBA" id="ARBA00022692"/>
    </source>
</evidence>
<keyword evidence="2" id="KW-0813">Transport</keyword>